<dbReference type="Proteomes" id="UP000019478">
    <property type="component" value="Unassembled WGS sequence"/>
</dbReference>
<dbReference type="HOGENOM" id="CLU_383086_0_0_1"/>
<accession>W9XHW3</accession>
<dbReference type="OrthoDB" id="4160923at2759"/>
<keyword evidence="3" id="KW-1185">Reference proteome</keyword>
<protein>
    <submittedName>
        <fullName evidence="2">Uncharacterized protein</fullName>
    </submittedName>
</protein>
<dbReference type="STRING" id="1182542.W9XHW3"/>
<dbReference type="GeneID" id="19174163"/>
<feature type="region of interest" description="Disordered" evidence="1">
    <location>
        <begin position="488"/>
        <end position="532"/>
    </location>
</feature>
<feature type="compositionally biased region" description="Polar residues" evidence="1">
    <location>
        <begin position="62"/>
        <end position="82"/>
    </location>
</feature>
<gene>
    <name evidence="2" type="ORF">A1O3_10082</name>
</gene>
<evidence type="ECO:0000313" key="3">
    <source>
        <dbReference type="Proteomes" id="UP000019478"/>
    </source>
</evidence>
<feature type="region of interest" description="Disordered" evidence="1">
    <location>
        <begin position="1"/>
        <end position="118"/>
    </location>
</feature>
<dbReference type="eggNOG" id="ENOG502RQ4A">
    <property type="taxonomic scope" value="Eukaryota"/>
</dbReference>
<evidence type="ECO:0000256" key="1">
    <source>
        <dbReference type="SAM" id="MobiDB-lite"/>
    </source>
</evidence>
<proteinExistence type="predicted"/>
<dbReference type="EMBL" id="AMGY01000011">
    <property type="protein sequence ID" value="EXJ76925.1"/>
    <property type="molecule type" value="Genomic_DNA"/>
</dbReference>
<name>W9XHW3_9EURO</name>
<evidence type="ECO:0000313" key="2">
    <source>
        <dbReference type="EMBL" id="EXJ76925.1"/>
    </source>
</evidence>
<feature type="compositionally biased region" description="Gly residues" evidence="1">
    <location>
        <begin position="310"/>
        <end position="336"/>
    </location>
</feature>
<feature type="compositionally biased region" description="Basic and acidic residues" evidence="1">
    <location>
        <begin position="488"/>
        <end position="500"/>
    </location>
</feature>
<comment type="caution">
    <text evidence="2">The sequence shown here is derived from an EMBL/GenBank/DDBJ whole genome shotgun (WGS) entry which is preliminary data.</text>
</comment>
<organism evidence="2 3">
    <name type="scientific">Capronia epimyces CBS 606.96</name>
    <dbReference type="NCBI Taxonomy" id="1182542"/>
    <lineage>
        <taxon>Eukaryota</taxon>
        <taxon>Fungi</taxon>
        <taxon>Dikarya</taxon>
        <taxon>Ascomycota</taxon>
        <taxon>Pezizomycotina</taxon>
        <taxon>Eurotiomycetes</taxon>
        <taxon>Chaetothyriomycetidae</taxon>
        <taxon>Chaetothyriales</taxon>
        <taxon>Herpotrichiellaceae</taxon>
        <taxon>Capronia</taxon>
    </lineage>
</organism>
<reference evidence="2 3" key="1">
    <citation type="submission" date="2013-03" db="EMBL/GenBank/DDBJ databases">
        <title>The Genome Sequence of Capronia epimyces CBS 606.96.</title>
        <authorList>
            <consortium name="The Broad Institute Genomics Platform"/>
            <person name="Cuomo C."/>
            <person name="de Hoog S."/>
            <person name="Gorbushina A."/>
            <person name="Walker B."/>
            <person name="Young S.K."/>
            <person name="Zeng Q."/>
            <person name="Gargeya S."/>
            <person name="Fitzgerald M."/>
            <person name="Haas B."/>
            <person name="Abouelleil A."/>
            <person name="Allen A.W."/>
            <person name="Alvarado L."/>
            <person name="Arachchi H.M."/>
            <person name="Berlin A.M."/>
            <person name="Chapman S.B."/>
            <person name="Gainer-Dewar J."/>
            <person name="Goldberg J."/>
            <person name="Griggs A."/>
            <person name="Gujja S."/>
            <person name="Hansen M."/>
            <person name="Howarth C."/>
            <person name="Imamovic A."/>
            <person name="Ireland A."/>
            <person name="Larimer J."/>
            <person name="McCowan C."/>
            <person name="Murphy C."/>
            <person name="Pearson M."/>
            <person name="Poon T.W."/>
            <person name="Priest M."/>
            <person name="Roberts A."/>
            <person name="Saif S."/>
            <person name="Shea T."/>
            <person name="Sisk P."/>
            <person name="Sykes S."/>
            <person name="Wortman J."/>
            <person name="Nusbaum C."/>
            <person name="Birren B."/>
        </authorList>
    </citation>
    <scope>NUCLEOTIDE SEQUENCE [LARGE SCALE GENOMIC DNA]</scope>
    <source>
        <strain evidence="2 3">CBS 606.96</strain>
    </source>
</reference>
<dbReference type="AlphaFoldDB" id="W9XHW3"/>
<sequence>MDPSNPFDFPFDGKQDNSVLLCDSKPDEPDPETIPTLWPDDEFPAGIVADPDPNKGAIQDPNDPSSSAHPTDGDANTEQQYLNPEIGSWPDVQDPALDQPGDETTFTEGNPSGVYGHANFHTIEFPDFEEQIEWRGQPIGLPTDTAGYANPFPQFDTSIDPNIEGMAIQGGQATSLLTNNAFNELALIGPGPAIAEFESPGGLQPASGQDDMRYPNDFMNQWVSFAPDLSANDNANTLPLEYGVENEETVEGALPSRAIYQGQDVPLASTYSTSLPNPTIQYPLAPSSIIPVQGNPAQDSPQAPLASSGAGPGIAQGAGPGTAQGAGPGTAQGSGTDGRRRAFSNNPRLPRVRDVMPRSAPHQRLSTNLVPSQQAITLGRGRNSGLNQLALFGLDDVPRTIYPLEVHRGRMGRASSSQYPAADTILPARLSLQEICKQYPNHVWGSLLRIFIAEGWTAEQIWQELPEDYRHNEATTRPWNYIQAAFGRETDQMTKEETGQKRVPAKRKKDDGDDDLPPLPLPTTRQLGLPPLPSGPAIPVVPSLMNPVLAPQSVTASAPIPTAFAAPVPMAMHMPAPAMQHQEDSMTVQQLQQNVTQQRDRIMEILLQIERMRTQSTSENVTVQATVIEYRNRQDRWIQSVAARFGHLAPGEDLGSLNIVDLIRRVFEIQNPNFSATETFLSYQARTTWFAWRQYLRLVTLWARDYEQMRDEMVQLAHEIYG</sequence>
<dbReference type="RefSeq" id="XP_007738363.1">
    <property type="nucleotide sequence ID" value="XM_007740173.1"/>
</dbReference>
<feature type="region of interest" description="Disordered" evidence="1">
    <location>
        <begin position="286"/>
        <end position="353"/>
    </location>
</feature>